<dbReference type="EMBL" id="NKUA01000005">
    <property type="protein sequence ID" value="PYD79959.1"/>
    <property type="molecule type" value="Genomic_DNA"/>
</dbReference>
<keyword evidence="2" id="KW-1185">Reference proteome</keyword>
<proteinExistence type="predicted"/>
<evidence type="ECO:0000313" key="1">
    <source>
        <dbReference type="EMBL" id="PYD79959.1"/>
    </source>
</evidence>
<dbReference type="RefSeq" id="WP_110568330.1">
    <property type="nucleotide sequence ID" value="NZ_CP137147.1"/>
</dbReference>
<evidence type="ECO:0000313" key="2">
    <source>
        <dbReference type="Proteomes" id="UP000247814"/>
    </source>
</evidence>
<sequence length="121" mass="13587">MLTTPTEVSRITRIDPPRRTIGVATIHMRDFAEAGIDFSDCIEARAESHLADVRNETTVLEGQVILLLDLNRRAAVTRLIRTLSRSFMDAQIRATDIKEVNALWLDIQSLILATELARTEA</sequence>
<comment type="caution">
    <text evidence="1">The sequence shown here is derived from an EMBL/GenBank/DDBJ whole genome shotgun (WGS) entry which is preliminary data.</text>
</comment>
<protein>
    <submittedName>
        <fullName evidence="1">Uncharacterized protein</fullName>
    </submittedName>
</protein>
<name>A0A318QXH3_9PROT</name>
<gene>
    <name evidence="1" type="ORF">CFR77_05465</name>
</gene>
<dbReference type="AlphaFoldDB" id="A0A318QXH3"/>
<dbReference type="Proteomes" id="UP000247814">
    <property type="component" value="Unassembled WGS sequence"/>
</dbReference>
<organism evidence="1 2">
    <name type="scientific">Komagataeibacter sucrofermentans</name>
    <dbReference type="NCBI Taxonomy" id="1053551"/>
    <lineage>
        <taxon>Bacteria</taxon>
        <taxon>Pseudomonadati</taxon>
        <taxon>Pseudomonadota</taxon>
        <taxon>Alphaproteobacteria</taxon>
        <taxon>Acetobacterales</taxon>
        <taxon>Acetobacteraceae</taxon>
        <taxon>Komagataeibacter</taxon>
    </lineage>
</organism>
<reference evidence="1 2" key="1">
    <citation type="submission" date="2017-07" db="EMBL/GenBank/DDBJ databases">
        <title>A draft genome sequence of Komagataeibacter sucrofermentans LMG 18788.</title>
        <authorList>
            <person name="Skraban J."/>
            <person name="Cleenwerck I."/>
            <person name="Vandamme P."/>
            <person name="Trcek J."/>
        </authorList>
    </citation>
    <scope>NUCLEOTIDE SEQUENCE [LARGE SCALE GENOMIC DNA]</scope>
    <source>
        <strain evidence="1 2">LMG 18788</strain>
    </source>
</reference>
<accession>A0A318QXH3</accession>